<protein>
    <submittedName>
        <fullName evidence="4">Ribonucleoprotein PTB-binding 2</fullName>
    </submittedName>
</protein>
<dbReference type="EMBL" id="MU827797">
    <property type="protein sequence ID" value="KAJ7328202.1"/>
    <property type="molecule type" value="Genomic_DNA"/>
</dbReference>
<dbReference type="Proteomes" id="UP001163046">
    <property type="component" value="Unassembled WGS sequence"/>
</dbReference>
<evidence type="ECO:0000313" key="5">
    <source>
        <dbReference type="Proteomes" id="UP001163046"/>
    </source>
</evidence>
<name>A0A9W9YDI2_9CNID</name>
<dbReference type="PANTHER" id="PTHR15241">
    <property type="entry name" value="TRANSFORMER-2-RELATED"/>
    <property type="match status" value="1"/>
</dbReference>
<reference evidence="4" key="1">
    <citation type="submission" date="2023-01" db="EMBL/GenBank/DDBJ databases">
        <title>Genome assembly of the deep-sea coral Lophelia pertusa.</title>
        <authorList>
            <person name="Herrera S."/>
            <person name="Cordes E."/>
        </authorList>
    </citation>
    <scope>NUCLEOTIDE SEQUENCE</scope>
    <source>
        <strain evidence="4">USNM1676648</strain>
        <tissue evidence="4">Polyp</tissue>
    </source>
</reference>
<dbReference type="PROSITE" id="PS50102">
    <property type="entry name" value="RRM"/>
    <property type="match status" value="3"/>
</dbReference>
<dbReference type="CDD" id="cd00590">
    <property type="entry name" value="RRM_SF"/>
    <property type="match status" value="1"/>
</dbReference>
<keyword evidence="1" id="KW-0694">RNA-binding</keyword>
<dbReference type="InterPro" id="IPR000504">
    <property type="entry name" value="RRM_dom"/>
</dbReference>
<evidence type="ECO:0000259" key="3">
    <source>
        <dbReference type="PROSITE" id="PS50102"/>
    </source>
</evidence>
<dbReference type="AlphaFoldDB" id="A0A9W9YDI2"/>
<evidence type="ECO:0000256" key="2">
    <source>
        <dbReference type="SAM" id="MobiDB-lite"/>
    </source>
</evidence>
<keyword evidence="4" id="KW-0687">Ribonucleoprotein</keyword>
<dbReference type="InterPro" id="IPR035979">
    <property type="entry name" value="RBD_domain_sf"/>
</dbReference>
<proteinExistence type="predicted"/>
<dbReference type="Pfam" id="PF00076">
    <property type="entry name" value="RRM_1"/>
    <property type="match status" value="2"/>
</dbReference>
<feature type="domain" description="RRM" evidence="3">
    <location>
        <begin position="29"/>
        <end position="99"/>
    </location>
</feature>
<comment type="caution">
    <text evidence="4">The sequence shown here is derived from an EMBL/GenBank/DDBJ whole genome shotgun (WGS) entry which is preliminary data.</text>
</comment>
<dbReference type="GO" id="GO:1990904">
    <property type="term" value="C:ribonucleoprotein complex"/>
    <property type="evidence" value="ECO:0007669"/>
    <property type="project" value="UniProtKB-KW"/>
</dbReference>
<dbReference type="SUPFAM" id="SSF54928">
    <property type="entry name" value="RNA-binding domain, RBD"/>
    <property type="match status" value="2"/>
</dbReference>
<dbReference type="SMART" id="SM00360">
    <property type="entry name" value="RRM"/>
    <property type="match status" value="3"/>
</dbReference>
<organism evidence="4 5">
    <name type="scientific">Desmophyllum pertusum</name>
    <dbReference type="NCBI Taxonomy" id="174260"/>
    <lineage>
        <taxon>Eukaryota</taxon>
        <taxon>Metazoa</taxon>
        <taxon>Cnidaria</taxon>
        <taxon>Anthozoa</taxon>
        <taxon>Hexacorallia</taxon>
        <taxon>Scleractinia</taxon>
        <taxon>Caryophylliina</taxon>
        <taxon>Caryophylliidae</taxon>
        <taxon>Desmophyllum</taxon>
    </lineage>
</organism>
<feature type="domain" description="RRM" evidence="3">
    <location>
        <begin position="101"/>
        <end position="179"/>
    </location>
</feature>
<dbReference type="Gene3D" id="3.30.70.330">
    <property type="match status" value="3"/>
</dbReference>
<sequence>MNGAIKLENNAELGTVLNVNPKEEFGKRRWVLITNIPDGVNVEDMKGNFLHGYDVIDIRVEKNSAYVLLGSPDQAINAINTLNGQSYHGYVVGVSLAPPEGFLFVGNLPFEFTEEQFRDLMSPFGPIERIFLVRSVFTGESKGYGFVDYINRESAGSAKQQLMSTDCLGISLTVKCLKGLFSQSGTVTFAQVALNSQTGISRGFAFVDYVTAEETERGQKAHNGALLDGTNIRVAYGTPGRTGASILRGQHNPSVGVQSPFGPRPRGPSPHVQSQGAEMISAQGPRPLMAPRPLMGSEPWQQMSRGYPGRPPRPLMRPGLPGARFMSVRLRGASPGPGGARGALFGHGPRPLLGRPPGARPMMRYPAGPRGFACMGVGGPPGVRPMLPRGGAMQPRPLMDFGEQLDGTAFPPEQMQAGPVGIDPSLSQQQHMNDTIPTLMGEPMVGGGYPPSADPGVFGQTTVQSIVQQQEMLVPAPAQQQGMLPGPSHPQGPRAAAVPQLMQVQTAGAPIAAYPGTLPAQTQVAVIPQVPQPLMVPNQQIPNSSLMYATAPTNAMPAQAVVSQVVQPEPAPLMSAPATHSVAPGAAVAGQTDLNTGHYGMHGMQQMVHAQGDPVGNTAVSSGYVVLQADSTQQTAFYAPHDSQSYSLSQYTTAGQTPGHQQQPMVQLPVGAVQPGGAVIQTQVPSSQPTPVPLMAPQMPQYQWYQQAPSAVSGVAGSTSLAQNTPLQVTSLGGTQWPQTEQLSTQPLMTVPTSAMYGHYQQQTQQYQPPQAVAPSTAAENVVYYQQAQVQVPGAHPQLSQKRPAEGDTGLYSLQGPPSYYDNSKRLRY</sequence>
<feature type="region of interest" description="Disordered" evidence="2">
    <location>
        <begin position="794"/>
        <end position="829"/>
    </location>
</feature>
<dbReference type="PANTHER" id="PTHR15241:SF304">
    <property type="entry name" value="RRM DOMAIN-CONTAINING PROTEIN"/>
    <property type="match status" value="1"/>
</dbReference>
<dbReference type="InterPro" id="IPR012677">
    <property type="entry name" value="Nucleotide-bd_a/b_plait_sf"/>
</dbReference>
<keyword evidence="5" id="KW-1185">Reference proteome</keyword>
<dbReference type="OrthoDB" id="639027at2759"/>
<gene>
    <name evidence="4" type="primary">RAVER2</name>
    <name evidence="4" type="ORF">OS493_025079</name>
</gene>
<feature type="domain" description="RRM" evidence="3">
    <location>
        <begin position="161"/>
        <end position="239"/>
    </location>
</feature>
<accession>A0A9W9YDI2</accession>
<evidence type="ECO:0000256" key="1">
    <source>
        <dbReference type="PROSITE-ProRule" id="PRU00176"/>
    </source>
</evidence>
<evidence type="ECO:0000313" key="4">
    <source>
        <dbReference type="EMBL" id="KAJ7328202.1"/>
    </source>
</evidence>
<dbReference type="GO" id="GO:0003723">
    <property type="term" value="F:RNA binding"/>
    <property type="evidence" value="ECO:0007669"/>
    <property type="project" value="UniProtKB-UniRule"/>
</dbReference>